<dbReference type="OrthoDB" id="9805585at2"/>
<dbReference type="GO" id="GO:0032259">
    <property type="term" value="P:methylation"/>
    <property type="evidence" value="ECO:0007669"/>
    <property type="project" value="UniProtKB-KW"/>
</dbReference>
<evidence type="ECO:0000256" key="2">
    <source>
        <dbReference type="ARBA" id="ARBA00022679"/>
    </source>
</evidence>
<dbReference type="Gene3D" id="3.40.50.150">
    <property type="entry name" value="Vaccinia Virus protein VP39"/>
    <property type="match status" value="1"/>
</dbReference>
<evidence type="ECO:0000313" key="6">
    <source>
        <dbReference type="EMBL" id="RDU61971.1"/>
    </source>
</evidence>
<dbReference type="CDD" id="cd02440">
    <property type="entry name" value="AdoMet_MTases"/>
    <property type="match status" value="1"/>
</dbReference>
<protein>
    <submittedName>
        <fullName evidence="6">SAM-dependent methyltransferase</fullName>
    </submittedName>
</protein>
<keyword evidence="5" id="KW-0175">Coiled coil</keyword>
<name>A0A3D8IBP1_9HELI</name>
<keyword evidence="1 6" id="KW-0489">Methyltransferase</keyword>
<accession>A0A3D8IBP1</accession>
<dbReference type="AlphaFoldDB" id="A0A3D8IBP1"/>
<evidence type="ECO:0000256" key="4">
    <source>
        <dbReference type="ARBA" id="ARBA00022884"/>
    </source>
</evidence>
<keyword evidence="3" id="KW-0949">S-adenosyl-L-methionine</keyword>
<keyword evidence="2 6" id="KW-0808">Transferase</keyword>
<dbReference type="InterPro" id="IPR029063">
    <property type="entry name" value="SAM-dependent_MTases_sf"/>
</dbReference>
<dbReference type="GO" id="GO:0008168">
    <property type="term" value="F:methyltransferase activity"/>
    <property type="evidence" value="ECO:0007669"/>
    <property type="project" value="UniProtKB-KW"/>
</dbReference>
<keyword evidence="7" id="KW-1185">Reference proteome</keyword>
<dbReference type="SUPFAM" id="SSF53335">
    <property type="entry name" value="S-adenosyl-L-methionine-dependent methyltransferases"/>
    <property type="match status" value="1"/>
</dbReference>
<feature type="coiled-coil region" evidence="5">
    <location>
        <begin position="72"/>
        <end position="99"/>
    </location>
</feature>
<evidence type="ECO:0000313" key="7">
    <source>
        <dbReference type="Proteomes" id="UP000256379"/>
    </source>
</evidence>
<proteinExistence type="predicted"/>
<dbReference type="InterPro" id="IPR001737">
    <property type="entry name" value="KsgA/Erm"/>
</dbReference>
<gene>
    <name evidence="6" type="ORF">CQA53_09655</name>
</gene>
<evidence type="ECO:0000256" key="3">
    <source>
        <dbReference type="ARBA" id="ARBA00022691"/>
    </source>
</evidence>
<dbReference type="RefSeq" id="WP_115543790.1">
    <property type="nucleotide sequence ID" value="NZ_NXLQ01000037.1"/>
</dbReference>
<dbReference type="Pfam" id="PF00398">
    <property type="entry name" value="RrnaAD"/>
    <property type="match status" value="1"/>
</dbReference>
<sequence>MLLYFLRNPRRIGTLCSSSKELSCAITNNIGLENAQYIAEIGPGLGVFTQEILRKKNKNAQFFAIEINTKIAKKLQEKLMDVEVENESAEKLLQIMKRKQIEYLDVIVSGLPWSVFSQKEQDCLLDCIHEGLRDNGCFATFAYIFPTPQAKKFKKKLFKYFKNVRISKIIWNNFPPAYVYYCKK</sequence>
<dbReference type="EMBL" id="NXLQ01000037">
    <property type="protein sequence ID" value="RDU61971.1"/>
    <property type="molecule type" value="Genomic_DNA"/>
</dbReference>
<dbReference type="GO" id="GO:0003723">
    <property type="term" value="F:RNA binding"/>
    <property type="evidence" value="ECO:0007669"/>
    <property type="project" value="UniProtKB-KW"/>
</dbReference>
<reference evidence="6 7" key="1">
    <citation type="submission" date="2018-04" db="EMBL/GenBank/DDBJ databases">
        <title>Novel Campyloabacter and Helicobacter Species and Strains.</title>
        <authorList>
            <person name="Mannion A.J."/>
            <person name="Shen Z."/>
            <person name="Fox J.G."/>
        </authorList>
    </citation>
    <scope>NUCLEOTIDE SEQUENCE [LARGE SCALE GENOMIC DNA]</scope>
    <source>
        <strain evidence="6 7">MIT 17-337</strain>
    </source>
</reference>
<evidence type="ECO:0000256" key="1">
    <source>
        <dbReference type="ARBA" id="ARBA00022603"/>
    </source>
</evidence>
<dbReference type="Proteomes" id="UP000256379">
    <property type="component" value="Unassembled WGS sequence"/>
</dbReference>
<keyword evidence="4" id="KW-0694">RNA-binding</keyword>
<organism evidence="6 7">
    <name type="scientific">Helicobacter didelphidarum</name>
    <dbReference type="NCBI Taxonomy" id="2040648"/>
    <lineage>
        <taxon>Bacteria</taxon>
        <taxon>Pseudomonadati</taxon>
        <taxon>Campylobacterota</taxon>
        <taxon>Epsilonproteobacteria</taxon>
        <taxon>Campylobacterales</taxon>
        <taxon>Helicobacteraceae</taxon>
        <taxon>Helicobacter</taxon>
    </lineage>
</organism>
<evidence type="ECO:0000256" key="5">
    <source>
        <dbReference type="SAM" id="Coils"/>
    </source>
</evidence>
<comment type="caution">
    <text evidence="6">The sequence shown here is derived from an EMBL/GenBank/DDBJ whole genome shotgun (WGS) entry which is preliminary data.</text>
</comment>